<organism evidence="3 4">
    <name type="scientific">Streptomyces radiopugnans</name>
    <dbReference type="NCBI Taxonomy" id="403935"/>
    <lineage>
        <taxon>Bacteria</taxon>
        <taxon>Bacillati</taxon>
        <taxon>Actinomycetota</taxon>
        <taxon>Actinomycetes</taxon>
        <taxon>Kitasatosporales</taxon>
        <taxon>Streptomycetaceae</taxon>
        <taxon>Streptomyces</taxon>
    </lineage>
</organism>
<sequence length="107" mass="11500">MNARRRIAVGWAVLCLAGLAATFALGTEPSADTRRSPGGEPAPTGTYAVDCRELADDVAQARAEAERERREALAPSATPVRPNATLRTVMVPEECADEFEDRGLMTR</sequence>
<evidence type="ECO:0000256" key="1">
    <source>
        <dbReference type="SAM" id="MobiDB-lite"/>
    </source>
</evidence>
<protein>
    <submittedName>
        <fullName evidence="3">Uncharacterized protein</fullName>
    </submittedName>
</protein>
<feature type="chain" id="PRO_5011669245" evidence="2">
    <location>
        <begin position="27"/>
        <end position="107"/>
    </location>
</feature>
<evidence type="ECO:0000313" key="4">
    <source>
        <dbReference type="Proteomes" id="UP000199055"/>
    </source>
</evidence>
<dbReference type="RefSeq" id="WP_093663001.1">
    <property type="nucleotide sequence ID" value="NZ_FOET01000019.1"/>
</dbReference>
<dbReference type="AlphaFoldDB" id="A0A1H9JU28"/>
<name>A0A1H9JU28_9ACTN</name>
<reference evidence="3 4" key="1">
    <citation type="submission" date="2016-10" db="EMBL/GenBank/DDBJ databases">
        <authorList>
            <person name="de Groot N.N."/>
        </authorList>
    </citation>
    <scope>NUCLEOTIDE SEQUENCE [LARGE SCALE GENOMIC DNA]</scope>
    <source>
        <strain evidence="3 4">CGMCC 4.3519</strain>
    </source>
</reference>
<dbReference type="EMBL" id="FOET01000019">
    <property type="protein sequence ID" value="SEQ90283.1"/>
    <property type="molecule type" value="Genomic_DNA"/>
</dbReference>
<keyword evidence="2" id="KW-0732">Signal</keyword>
<keyword evidence="4" id="KW-1185">Reference proteome</keyword>
<dbReference type="Proteomes" id="UP000199055">
    <property type="component" value="Unassembled WGS sequence"/>
</dbReference>
<accession>A0A1H9JU28</accession>
<dbReference type="STRING" id="403935.SAMN05216481_11949"/>
<feature type="signal peptide" evidence="2">
    <location>
        <begin position="1"/>
        <end position="26"/>
    </location>
</feature>
<feature type="region of interest" description="Disordered" evidence="1">
    <location>
        <begin position="26"/>
        <end position="47"/>
    </location>
</feature>
<evidence type="ECO:0000313" key="3">
    <source>
        <dbReference type="EMBL" id="SEQ90283.1"/>
    </source>
</evidence>
<evidence type="ECO:0000256" key="2">
    <source>
        <dbReference type="SAM" id="SignalP"/>
    </source>
</evidence>
<proteinExistence type="predicted"/>
<gene>
    <name evidence="3" type="ORF">SAMN05216481_11949</name>
</gene>